<dbReference type="GO" id="GO:0016787">
    <property type="term" value="F:hydrolase activity"/>
    <property type="evidence" value="ECO:0007669"/>
    <property type="project" value="UniProtKB-KW"/>
</dbReference>
<protein>
    <submittedName>
        <fullName evidence="1">Metal dependent phosphohydrolase</fullName>
    </submittedName>
</protein>
<comment type="caution">
    <text evidence="1">The sequence shown here is derived from an EMBL/GenBank/DDBJ whole genome shotgun (WGS) entry which is preliminary data.</text>
</comment>
<name>A0A132MNJ7_9ACTN</name>
<dbReference type="STRING" id="1469144.LI90_611"/>
<dbReference type="RefSeq" id="WP_232778645.1">
    <property type="nucleotide sequence ID" value="NZ_JYIJ01000019.1"/>
</dbReference>
<dbReference type="PATRIC" id="fig|1469144.10.peg.709"/>
<evidence type="ECO:0000313" key="1">
    <source>
        <dbReference type="EMBL" id="KWW98981.1"/>
    </source>
</evidence>
<reference evidence="2" key="1">
    <citation type="submission" date="2015-04" db="EMBL/GenBank/DDBJ databases">
        <title>Physiological reanalysis, assessment of diazotrophy, and genome sequences of multiple isolates of Streptomyces thermoautotrophicus.</title>
        <authorList>
            <person name="MacKellar D.C."/>
            <person name="Lieber L."/>
            <person name="Norman J."/>
            <person name="Bolger A."/>
            <person name="Tobin C."/>
            <person name="Murray J.W."/>
            <person name="Chang R."/>
            <person name="Ford T."/>
            <person name="Nguyen P.Q."/>
            <person name="Woodward J."/>
            <person name="Permingeat H."/>
            <person name="Joshi N.S."/>
            <person name="Silver P.A."/>
            <person name="Usadel B."/>
            <person name="Rutherford A.W."/>
            <person name="Friesen M."/>
            <person name="Prell J."/>
        </authorList>
    </citation>
    <scope>NUCLEOTIDE SEQUENCE [LARGE SCALE GENOMIC DNA]</scope>
    <source>
        <strain evidence="2">H1</strain>
    </source>
</reference>
<keyword evidence="1" id="KW-0378">Hydrolase</keyword>
<accession>A0A132MNJ7</accession>
<gene>
    <name evidence="1" type="ORF">LI90_611</name>
</gene>
<evidence type="ECO:0000313" key="2">
    <source>
        <dbReference type="Proteomes" id="UP000070188"/>
    </source>
</evidence>
<dbReference type="AlphaFoldDB" id="A0A132MNJ7"/>
<proteinExistence type="predicted"/>
<dbReference type="EMBL" id="LAXD01000001">
    <property type="protein sequence ID" value="KWW98981.1"/>
    <property type="molecule type" value="Genomic_DNA"/>
</dbReference>
<dbReference type="Proteomes" id="UP000070188">
    <property type="component" value="Unassembled WGS sequence"/>
</dbReference>
<sequence>MTTNPDGEQVTLDERLADIHSRYGPDHLVSRAITAATPTLRVSVERVERRLAKVTNS</sequence>
<organism evidence="1 2">
    <name type="scientific">Carbonactinospora thermoautotrophica</name>
    <dbReference type="NCBI Taxonomy" id="1469144"/>
    <lineage>
        <taxon>Bacteria</taxon>
        <taxon>Bacillati</taxon>
        <taxon>Actinomycetota</taxon>
        <taxon>Actinomycetes</taxon>
        <taxon>Kitasatosporales</taxon>
        <taxon>Carbonactinosporaceae</taxon>
        <taxon>Carbonactinospora</taxon>
    </lineage>
</organism>
<keyword evidence="2" id="KW-1185">Reference proteome</keyword>